<feature type="transmembrane region" description="Helical" evidence="1">
    <location>
        <begin position="71"/>
        <end position="104"/>
    </location>
</feature>
<feature type="transmembrane region" description="Helical" evidence="1">
    <location>
        <begin position="146"/>
        <end position="168"/>
    </location>
</feature>
<evidence type="ECO:0000313" key="3">
    <source>
        <dbReference type="Proteomes" id="UP000243719"/>
    </source>
</evidence>
<keyword evidence="1" id="KW-1133">Transmembrane helix</keyword>
<dbReference type="OrthoDB" id="7249278at2"/>
<name>A0A1H2PTR7_9BURK</name>
<feature type="transmembrane region" description="Helical" evidence="1">
    <location>
        <begin position="12"/>
        <end position="33"/>
    </location>
</feature>
<dbReference type="RefSeq" id="WP_139169701.1">
    <property type="nucleotide sequence ID" value="NZ_FNLO01000009.1"/>
</dbReference>
<dbReference type="Proteomes" id="UP000243719">
    <property type="component" value="Unassembled WGS sequence"/>
</dbReference>
<protein>
    <submittedName>
        <fullName evidence="2">Uncharacterized protein</fullName>
    </submittedName>
</protein>
<accession>A0A1H2PTR7</accession>
<organism evidence="2 3">
    <name type="scientific">Chitinasiproducens palmae</name>
    <dbReference type="NCBI Taxonomy" id="1770053"/>
    <lineage>
        <taxon>Bacteria</taxon>
        <taxon>Pseudomonadati</taxon>
        <taxon>Pseudomonadota</taxon>
        <taxon>Betaproteobacteria</taxon>
        <taxon>Burkholderiales</taxon>
        <taxon>Burkholderiaceae</taxon>
        <taxon>Chitinasiproducens</taxon>
    </lineage>
</organism>
<keyword evidence="3" id="KW-1185">Reference proteome</keyword>
<sequence length="591" mass="61313">MNRTVRGDHAFRMTFACTALACCIALFAALLPIGHWQDEYAVFPHMREGGLDAVWSRVLHWSPRPFSEGLIYVYSLAVFAFGRPLIGAALALAWLLFAVLLLLPARWAPRGVARRALLLLALAIWCGCLLGHPVAEFFYWPMATLAYVPTVATLAFVCLTLIASGMTLRGSTRPILAASTERAPLLAQAAGTSGSAADSGAGDTFDGASDGGSARASVEAAAVGSVGSVASAVAPTPRAAVPPCLPLCVALAVAATSTEVGAMFVAAFGLLVVVASTLDRGALRALKWVGLPVVLAFGVIGLLYFGRVTQSIEVMGQATVAHHLAPALRASVHAVLVAMVSLDGTSSGVLNVVAGLAVKGLFTIGCRRLLAPFMTPPPASHAAPAMSLHRLPAVGMELALPNAGTHEAAGPGASPAGIPVLLAAFACACLGVVALSIGAAFYQFGLLCCERHDTFRQCLVYLGLASAAAAWAAGRRHRRCGVRPGAVSRVTAPRPVQGASLLLAGAAIAFLAALPALHADFRSYRRFAAVRAQNWQAGRAPGDTMSFAQHPPGRVVGGMVVEQGRYERGPNTPAWIDGVLMLFGKRSVTLK</sequence>
<reference evidence="3" key="1">
    <citation type="submission" date="2016-09" db="EMBL/GenBank/DDBJ databases">
        <authorList>
            <person name="Varghese N."/>
            <person name="Submissions S."/>
        </authorList>
    </citation>
    <scope>NUCLEOTIDE SEQUENCE [LARGE SCALE GENOMIC DNA]</scope>
    <source>
        <strain evidence="3">JS23</strain>
    </source>
</reference>
<evidence type="ECO:0000313" key="2">
    <source>
        <dbReference type="EMBL" id="SDV49678.1"/>
    </source>
</evidence>
<keyword evidence="1" id="KW-0472">Membrane</keyword>
<dbReference type="AlphaFoldDB" id="A0A1H2PTR7"/>
<evidence type="ECO:0000256" key="1">
    <source>
        <dbReference type="SAM" id="Phobius"/>
    </source>
</evidence>
<dbReference type="STRING" id="1770053.SAMN05216551_10943"/>
<keyword evidence="1" id="KW-0812">Transmembrane</keyword>
<feature type="transmembrane region" description="Helical" evidence="1">
    <location>
        <begin position="285"/>
        <end position="305"/>
    </location>
</feature>
<feature type="transmembrane region" description="Helical" evidence="1">
    <location>
        <begin position="247"/>
        <end position="273"/>
    </location>
</feature>
<dbReference type="EMBL" id="FNLO01000009">
    <property type="protein sequence ID" value="SDV49678.1"/>
    <property type="molecule type" value="Genomic_DNA"/>
</dbReference>
<proteinExistence type="predicted"/>
<feature type="transmembrane region" description="Helical" evidence="1">
    <location>
        <begin position="116"/>
        <end position="140"/>
    </location>
</feature>
<gene>
    <name evidence="2" type="ORF">SAMN05216551_10943</name>
</gene>
<feature type="transmembrane region" description="Helical" evidence="1">
    <location>
        <begin position="454"/>
        <end position="474"/>
    </location>
</feature>
<feature type="transmembrane region" description="Helical" evidence="1">
    <location>
        <begin position="495"/>
        <end position="517"/>
    </location>
</feature>
<feature type="transmembrane region" description="Helical" evidence="1">
    <location>
        <begin position="420"/>
        <end position="442"/>
    </location>
</feature>